<evidence type="ECO:0000313" key="4">
    <source>
        <dbReference type="EMBL" id="TVY34328.1"/>
    </source>
</evidence>
<feature type="domain" description="Ketoreductase" evidence="3">
    <location>
        <begin position="11"/>
        <end position="173"/>
    </location>
</feature>
<reference evidence="4 5" key="1">
    <citation type="submission" date="2018-05" db="EMBL/GenBank/DDBJ databases">
        <title>Genome sequencing and assembly of the regulated plant pathogen Lachnellula willkommii and related sister species for the development of diagnostic species identification markers.</title>
        <authorList>
            <person name="Giroux E."/>
            <person name="Bilodeau G."/>
        </authorList>
    </citation>
    <scope>NUCLEOTIDE SEQUENCE [LARGE SCALE GENOMIC DNA]</scope>
    <source>
        <strain evidence="4 5">CBS 160.35</strain>
    </source>
</reference>
<dbReference type="Gene3D" id="3.40.50.720">
    <property type="entry name" value="NAD(P)-binding Rossmann-like Domain"/>
    <property type="match status" value="1"/>
</dbReference>
<dbReference type="InterPro" id="IPR013968">
    <property type="entry name" value="PKS_KR"/>
</dbReference>
<keyword evidence="5" id="KW-1185">Reference proteome</keyword>
<evidence type="ECO:0000313" key="5">
    <source>
        <dbReference type="Proteomes" id="UP000443090"/>
    </source>
</evidence>
<gene>
    <name evidence="4" type="primary">FUM1_1</name>
    <name evidence="4" type="ORF">LOCC1_G008256</name>
</gene>
<evidence type="ECO:0000256" key="2">
    <source>
        <dbReference type="ARBA" id="ARBA00023268"/>
    </source>
</evidence>
<dbReference type="PANTHER" id="PTHR43775">
    <property type="entry name" value="FATTY ACID SYNTHASE"/>
    <property type="match status" value="1"/>
</dbReference>
<keyword evidence="2" id="KW-0511">Multifunctional enzyme</keyword>
<accession>A0A8H8RHI1</accession>
<name>A0A8H8RHI1_9HELO</name>
<dbReference type="PANTHER" id="PTHR43775:SF49">
    <property type="entry name" value="SYNTHASE, PUTATIVE (JCVI)-RELATED"/>
    <property type="match status" value="1"/>
</dbReference>
<evidence type="ECO:0000256" key="1">
    <source>
        <dbReference type="ARBA" id="ARBA00022679"/>
    </source>
</evidence>
<dbReference type="GO" id="GO:0044550">
    <property type="term" value="P:secondary metabolite biosynthetic process"/>
    <property type="evidence" value="ECO:0007669"/>
    <property type="project" value="TreeGrafter"/>
</dbReference>
<dbReference type="Proteomes" id="UP000443090">
    <property type="component" value="Unassembled WGS sequence"/>
</dbReference>
<dbReference type="OrthoDB" id="329835at2759"/>
<dbReference type="GO" id="GO:0004312">
    <property type="term" value="F:fatty acid synthase activity"/>
    <property type="evidence" value="ECO:0007669"/>
    <property type="project" value="TreeGrafter"/>
</dbReference>
<dbReference type="InterPro" id="IPR036291">
    <property type="entry name" value="NAD(P)-bd_dom_sf"/>
</dbReference>
<organism evidence="4 5">
    <name type="scientific">Lachnellula occidentalis</name>
    <dbReference type="NCBI Taxonomy" id="215460"/>
    <lineage>
        <taxon>Eukaryota</taxon>
        <taxon>Fungi</taxon>
        <taxon>Dikarya</taxon>
        <taxon>Ascomycota</taxon>
        <taxon>Pezizomycotina</taxon>
        <taxon>Leotiomycetes</taxon>
        <taxon>Helotiales</taxon>
        <taxon>Lachnaceae</taxon>
        <taxon>Lachnellula</taxon>
    </lineage>
</organism>
<proteinExistence type="predicted"/>
<dbReference type="SMART" id="SM00822">
    <property type="entry name" value="PKS_KR"/>
    <property type="match status" value="1"/>
</dbReference>
<dbReference type="GO" id="GO:0006633">
    <property type="term" value="P:fatty acid biosynthetic process"/>
    <property type="evidence" value="ECO:0007669"/>
    <property type="project" value="TreeGrafter"/>
</dbReference>
<dbReference type="AlphaFoldDB" id="A0A8H8RHI1"/>
<dbReference type="SUPFAM" id="SSF51735">
    <property type="entry name" value="NAD(P)-binding Rossmann-fold domains"/>
    <property type="match status" value="1"/>
</dbReference>
<dbReference type="Pfam" id="PF08659">
    <property type="entry name" value="KR"/>
    <property type="match status" value="1"/>
</dbReference>
<sequence>MVISNDPRAKGPMWMVDHGARHLTYLSRSGGTGVHDEALVTELAAAGCVVQIIAGSVTNLADVRKFTTQATMPIAGVAQMSMVLRDSGFPQMTHEDWMDVASPKVQGTWNLHETFKYHALDFFLLFSSFSGLVRQWGQANYASANTFLDAFVQFRHAAGLPTSVLDIGAMADVGYVSQNAGVMEQFRATAVHILRGQDLLDVLTLSIQQQSQPVSRGKLLDGYVKPLARKGSFATCYEARLSGTKQTYALKILKS</sequence>
<dbReference type="InterPro" id="IPR057326">
    <property type="entry name" value="KR_dom"/>
</dbReference>
<protein>
    <submittedName>
        <fullName evidence="4">Highly reducing polyketide synthase</fullName>
    </submittedName>
</protein>
<dbReference type="EMBL" id="QGMI01001180">
    <property type="protein sequence ID" value="TVY34328.1"/>
    <property type="molecule type" value="Genomic_DNA"/>
</dbReference>
<dbReference type="InterPro" id="IPR050091">
    <property type="entry name" value="PKS_NRPS_Biosynth_Enz"/>
</dbReference>
<keyword evidence="1" id="KW-0808">Transferase</keyword>
<evidence type="ECO:0000259" key="3">
    <source>
        <dbReference type="SMART" id="SM00822"/>
    </source>
</evidence>
<comment type="caution">
    <text evidence="4">The sequence shown here is derived from an EMBL/GenBank/DDBJ whole genome shotgun (WGS) entry which is preliminary data.</text>
</comment>